<dbReference type="RefSeq" id="WP_096343599.1">
    <property type="nucleotide sequence ID" value="NZ_NWMW01000002.1"/>
</dbReference>
<dbReference type="AlphaFoldDB" id="A0A2A4B1A2"/>
<keyword evidence="2" id="KW-1185">Reference proteome</keyword>
<keyword evidence="1" id="KW-0378">Hydrolase</keyword>
<dbReference type="Proteomes" id="UP000218366">
    <property type="component" value="Unassembled WGS sequence"/>
</dbReference>
<sequence length="176" mass="19301">MSAPSVASEPGALVPAREQGSPFPGITTVELTWVEQSTECWIRFGAPLLDQILDRRRRLLSFAAGSVFAFVRWASNDYGTVLSRLDIVRTVAPGGAYTTLACVTPGGELLLHLGGWPKVRRVLELIDAIEDLGIDPCAVAPDYWRHAHNRLVAGQASRAYSLARHRAWLLRREIGA</sequence>
<dbReference type="EMBL" id="NWMW01000002">
    <property type="protein sequence ID" value="PCD02221.1"/>
    <property type="molecule type" value="Genomic_DNA"/>
</dbReference>
<dbReference type="InterPro" id="IPR021263">
    <property type="entry name" value="DUF2840"/>
</dbReference>
<dbReference type="Pfam" id="PF11000">
    <property type="entry name" value="DUF2840"/>
    <property type="match status" value="1"/>
</dbReference>
<gene>
    <name evidence="1" type="ORF">COC42_12250</name>
</gene>
<dbReference type="OrthoDB" id="9810432at2"/>
<organism evidence="1 2">
    <name type="scientific">Sphingomonas spermidinifaciens</name>
    <dbReference type="NCBI Taxonomy" id="1141889"/>
    <lineage>
        <taxon>Bacteria</taxon>
        <taxon>Pseudomonadati</taxon>
        <taxon>Pseudomonadota</taxon>
        <taxon>Alphaproteobacteria</taxon>
        <taxon>Sphingomonadales</taxon>
        <taxon>Sphingomonadaceae</taxon>
        <taxon>Sphingomonas</taxon>
    </lineage>
</organism>
<dbReference type="GO" id="GO:0016798">
    <property type="term" value="F:hydrolase activity, acting on glycosyl bonds"/>
    <property type="evidence" value="ECO:0007669"/>
    <property type="project" value="UniProtKB-KW"/>
</dbReference>
<name>A0A2A4B1A2_9SPHN</name>
<accession>A0A2A4B1A2</accession>
<proteinExistence type="predicted"/>
<evidence type="ECO:0000313" key="2">
    <source>
        <dbReference type="Proteomes" id="UP000218366"/>
    </source>
</evidence>
<protein>
    <submittedName>
        <fullName evidence="1">Glycosidase</fullName>
    </submittedName>
</protein>
<reference evidence="1 2" key="1">
    <citation type="submission" date="2017-09" db="EMBL/GenBank/DDBJ databases">
        <title>Sphingomonas spermidinifaciens 9NM-10, whole genome shotgun sequence.</title>
        <authorList>
            <person name="Feng G."/>
            <person name="Zhu H."/>
        </authorList>
    </citation>
    <scope>NUCLEOTIDE SEQUENCE [LARGE SCALE GENOMIC DNA]</scope>
    <source>
        <strain evidence="1 2">9NM-10</strain>
    </source>
</reference>
<evidence type="ECO:0000313" key="1">
    <source>
        <dbReference type="EMBL" id="PCD02221.1"/>
    </source>
</evidence>
<keyword evidence="1" id="KW-0326">Glycosidase</keyword>
<comment type="caution">
    <text evidence="1">The sequence shown here is derived from an EMBL/GenBank/DDBJ whole genome shotgun (WGS) entry which is preliminary data.</text>
</comment>